<dbReference type="GO" id="GO:0004497">
    <property type="term" value="F:monooxygenase activity"/>
    <property type="evidence" value="ECO:0007669"/>
    <property type="project" value="UniProtKB-KW"/>
</dbReference>
<protein>
    <submittedName>
        <fullName evidence="4">LLM class flavin-dependent oxidoreductase</fullName>
        <ecNumber evidence="4">1.-.-.-</ecNumber>
    </submittedName>
</protein>
<dbReference type="InterPro" id="IPR036661">
    <property type="entry name" value="Luciferase-like_sf"/>
</dbReference>
<reference evidence="4 5" key="1">
    <citation type="submission" date="2024-06" db="EMBL/GenBank/DDBJ databases">
        <title>Genome sequencing of Agrobacterium spp. from tobacco in Serbia.</title>
        <authorList>
            <person name="Ilicic R.J."/>
            <person name="Studholme D.J."/>
            <person name="Jelusic A."/>
            <person name="Barac G."/>
            <person name="Bagi F."/>
            <person name="Popovic Milovanovic T."/>
        </authorList>
    </citation>
    <scope>NUCLEOTIDE SEQUENCE [LARGE SCALE GENOMIC DNA]</scope>
    <source>
        <strain evidence="4 5">DA1</strain>
    </source>
</reference>
<dbReference type="AlphaFoldDB" id="A0ABD5LL46"/>
<comment type="caution">
    <text evidence="4">The sequence shown here is derived from an EMBL/GenBank/DDBJ whole genome shotgun (WGS) entry which is preliminary data.</text>
</comment>
<dbReference type="EMBL" id="JBETME010000008">
    <property type="protein sequence ID" value="MES4992603.1"/>
    <property type="molecule type" value="Genomic_DNA"/>
</dbReference>
<organism evidence="4 5">
    <name type="scientific">Agrobacterium radiobacter</name>
    <dbReference type="NCBI Taxonomy" id="362"/>
    <lineage>
        <taxon>Bacteria</taxon>
        <taxon>Pseudomonadati</taxon>
        <taxon>Pseudomonadota</taxon>
        <taxon>Alphaproteobacteria</taxon>
        <taxon>Hyphomicrobiales</taxon>
        <taxon>Rhizobiaceae</taxon>
        <taxon>Rhizobium/Agrobacterium group</taxon>
        <taxon>Agrobacterium</taxon>
        <taxon>Agrobacterium tumefaciens complex</taxon>
    </lineage>
</organism>
<keyword evidence="1 4" id="KW-0560">Oxidoreductase</keyword>
<dbReference type="PANTHER" id="PTHR30137">
    <property type="entry name" value="LUCIFERASE-LIKE MONOOXYGENASE"/>
    <property type="match status" value="1"/>
</dbReference>
<gene>
    <name evidence="4" type="ORF">ABVB70_19985</name>
</gene>
<feature type="domain" description="Luciferase-like" evidence="3">
    <location>
        <begin position="33"/>
        <end position="295"/>
    </location>
</feature>
<dbReference type="PANTHER" id="PTHR30137:SF8">
    <property type="entry name" value="BLR5498 PROTEIN"/>
    <property type="match status" value="1"/>
</dbReference>
<dbReference type="SUPFAM" id="SSF51679">
    <property type="entry name" value="Bacterial luciferase-like"/>
    <property type="match status" value="1"/>
</dbReference>
<evidence type="ECO:0000256" key="1">
    <source>
        <dbReference type="ARBA" id="ARBA00023002"/>
    </source>
</evidence>
<dbReference type="Pfam" id="PF00296">
    <property type="entry name" value="Bac_luciferase"/>
    <property type="match status" value="1"/>
</dbReference>
<dbReference type="InterPro" id="IPR050766">
    <property type="entry name" value="Bact_Lucif_Oxidored"/>
</dbReference>
<sequence length="373" mass="42412">MKFNILVVPYMRARHERVKLAGSDPARFQILMEQIKTQMQFAESLGYDGFCMTEQHMQVEGIETTTNPLFWNYFVAQHTKKMRVGQLGMNLTAVNPVQLAENIAMLDHFTGGRVFAGFSRGNTPRWVGTFGQHLGITSTDSDKSASDERNRAIFYENWRIVKELWTKPTTSIQGEFWKIPPEMDWHFAPTKDYASETVDENGRLREVGIVPRPLQQPYPNVYAPFSHSMETVRFWGREGGKMVSFVTQEKEHFMPIVAENYAKAAEEVGRTTTVNEAIAIGGHLVLGRNPAESADIKAGFLELFKYAYDAPPYNVPVGRLWEGSRQQVADEIGRLKETFGVTEFFLWHHVGYFPEEVEFGMLEEFAAAVGMAS</sequence>
<evidence type="ECO:0000313" key="5">
    <source>
        <dbReference type="Proteomes" id="UP001438189"/>
    </source>
</evidence>
<dbReference type="Gene3D" id="3.20.20.30">
    <property type="entry name" value="Luciferase-like domain"/>
    <property type="match status" value="1"/>
</dbReference>
<dbReference type="RefSeq" id="WP_353574546.1">
    <property type="nucleotide sequence ID" value="NZ_JBETME010000008.1"/>
</dbReference>
<keyword evidence="2" id="KW-0503">Monooxygenase</keyword>
<evidence type="ECO:0000259" key="3">
    <source>
        <dbReference type="Pfam" id="PF00296"/>
    </source>
</evidence>
<evidence type="ECO:0000313" key="4">
    <source>
        <dbReference type="EMBL" id="MES4992603.1"/>
    </source>
</evidence>
<proteinExistence type="predicted"/>
<dbReference type="InterPro" id="IPR011251">
    <property type="entry name" value="Luciferase-like_dom"/>
</dbReference>
<dbReference type="Proteomes" id="UP001438189">
    <property type="component" value="Unassembled WGS sequence"/>
</dbReference>
<dbReference type="EC" id="1.-.-.-" evidence="4"/>
<name>A0ABD5LL46_AGRRD</name>
<evidence type="ECO:0000256" key="2">
    <source>
        <dbReference type="ARBA" id="ARBA00023033"/>
    </source>
</evidence>
<accession>A0ABD5LL46</accession>